<gene>
    <name evidence="6" type="ORF">PPACK8108_LOCUS19523</name>
</gene>
<dbReference type="PANTHER" id="PTHR21399">
    <property type="entry name" value="CHLORIDE CONDUCTANCE REGULATORY PROTEIN ICLN"/>
    <property type="match status" value="1"/>
</dbReference>
<feature type="compositionally biased region" description="Basic and acidic residues" evidence="5">
    <location>
        <begin position="187"/>
        <end position="196"/>
    </location>
</feature>
<evidence type="ECO:0000256" key="3">
    <source>
        <dbReference type="ARBA" id="ARBA00022490"/>
    </source>
</evidence>
<evidence type="ECO:0000313" key="7">
    <source>
        <dbReference type="Proteomes" id="UP001153365"/>
    </source>
</evidence>
<dbReference type="Proteomes" id="UP001153365">
    <property type="component" value="Unassembled WGS sequence"/>
</dbReference>
<keyword evidence="7" id="KW-1185">Reference proteome</keyword>
<evidence type="ECO:0000256" key="5">
    <source>
        <dbReference type="SAM" id="MobiDB-lite"/>
    </source>
</evidence>
<comment type="caution">
    <text evidence="6">The sequence shown here is derived from an EMBL/GenBank/DDBJ whole genome shotgun (WGS) entry which is preliminary data.</text>
</comment>
<protein>
    <submittedName>
        <fullName evidence="6">Regulator of volume decrease after cellular swelling-domain-containing protein</fullName>
    </submittedName>
</protein>
<evidence type="ECO:0000256" key="2">
    <source>
        <dbReference type="ARBA" id="ARBA00004496"/>
    </source>
</evidence>
<dbReference type="GO" id="GO:0005829">
    <property type="term" value="C:cytosol"/>
    <property type="evidence" value="ECO:0007669"/>
    <property type="project" value="TreeGrafter"/>
</dbReference>
<dbReference type="GO" id="GO:0034715">
    <property type="term" value="C:pICln-Sm protein complex"/>
    <property type="evidence" value="ECO:0007669"/>
    <property type="project" value="TreeGrafter"/>
</dbReference>
<evidence type="ECO:0000256" key="4">
    <source>
        <dbReference type="ARBA" id="ARBA00023242"/>
    </source>
</evidence>
<dbReference type="AlphaFoldDB" id="A0AAV0BG90"/>
<dbReference type="InterPro" id="IPR039924">
    <property type="entry name" value="ICln/Lot5/Saf5"/>
</dbReference>
<evidence type="ECO:0000256" key="1">
    <source>
        <dbReference type="ARBA" id="ARBA00004123"/>
    </source>
</evidence>
<accession>A0AAV0BG90</accession>
<dbReference type="GO" id="GO:0005681">
    <property type="term" value="C:spliceosomal complex"/>
    <property type="evidence" value="ECO:0007669"/>
    <property type="project" value="TreeGrafter"/>
</dbReference>
<reference evidence="6" key="1">
    <citation type="submission" date="2022-06" db="EMBL/GenBank/DDBJ databases">
        <authorList>
            <consortium name="SYNGENTA / RWTH Aachen University"/>
        </authorList>
    </citation>
    <scope>NUCLEOTIDE SEQUENCE</scope>
</reference>
<dbReference type="EMBL" id="CALTRL010005704">
    <property type="protein sequence ID" value="CAH7685053.1"/>
    <property type="molecule type" value="Genomic_DNA"/>
</dbReference>
<comment type="subcellular location">
    <subcellularLocation>
        <location evidence="2">Cytoplasm</location>
    </subcellularLocation>
    <subcellularLocation>
        <location evidence="1">Nucleus</location>
    </subcellularLocation>
</comment>
<dbReference type="Gene3D" id="2.30.29.30">
    <property type="entry name" value="Pleckstrin-homology domain (PH domain)/Phosphotyrosine-binding domain (PTB)"/>
    <property type="match status" value="1"/>
</dbReference>
<dbReference type="GO" id="GO:0000387">
    <property type="term" value="P:spliceosomal snRNP assembly"/>
    <property type="evidence" value="ECO:0007669"/>
    <property type="project" value="TreeGrafter"/>
</dbReference>
<dbReference type="GO" id="GO:0045292">
    <property type="term" value="P:mRNA cis splicing, via spliceosome"/>
    <property type="evidence" value="ECO:0007669"/>
    <property type="project" value="TreeGrafter"/>
</dbReference>
<dbReference type="Pfam" id="PF03517">
    <property type="entry name" value="Voldacs"/>
    <property type="match status" value="1"/>
</dbReference>
<feature type="region of interest" description="Disordered" evidence="5">
    <location>
        <begin position="166"/>
        <end position="207"/>
    </location>
</feature>
<dbReference type="PANTHER" id="PTHR21399:SF0">
    <property type="entry name" value="METHYLOSOME SUBUNIT PICLN"/>
    <property type="match status" value="1"/>
</dbReference>
<name>A0AAV0BG90_PHAPC</name>
<sequence length="207" mass="23067">MRTSFLNTIDGQPSFVSTEQHDQLTQTTPISFESLPPILRLMVDGVTLVLTGIEGRSDWNLSNLKLFLTEREVNFYSDERSQTLVLPYRSISLHAISRPEGQPGSIYCQLDESLDFTQDDQQHQQVEESDAVELQIVPNDSSRLEEIFQVLSRCASLHPSLESGGANGGLGEGWTFGAEGGEDESISEGRVRETDSIIKPSVRYNPY</sequence>
<keyword evidence="4" id="KW-0539">Nucleus</keyword>
<dbReference type="InterPro" id="IPR011993">
    <property type="entry name" value="PH-like_dom_sf"/>
</dbReference>
<proteinExistence type="predicted"/>
<keyword evidence="3" id="KW-0963">Cytoplasm</keyword>
<evidence type="ECO:0000313" key="6">
    <source>
        <dbReference type="EMBL" id="CAH7685053.1"/>
    </source>
</evidence>
<organism evidence="6 7">
    <name type="scientific">Phakopsora pachyrhizi</name>
    <name type="common">Asian soybean rust disease fungus</name>
    <dbReference type="NCBI Taxonomy" id="170000"/>
    <lineage>
        <taxon>Eukaryota</taxon>
        <taxon>Fungi</taxon>
        <taxon>Dikarya</taxon>
        <taxon>Basidiomycota</taxon>
        <taxon>Pucciniomycotina</taxon>
        <taxon>Pucciniomycetes</taxon>
        <taxon>Pucciniales</taxon>
        <taxon>Phakopsoraceae</taxon>
        <taxon>Phakopsora</taxon>
    </lineage>
</organism>